<dbReference type="KEGG" id="xba:C7S18_10460"/>
<evidence type="ECO:0000313" key="2">
    <source>
        <dbReference type="Proteomes" id="UP000241074"/>
    </source>
</evidence>
<dbReference type="EMBL" id="CP027860">
    <property type="protein sequence ID" value="AVP97593.1"/>
    <property type="molecule type" value="Genomic_DNA"/>
</dbReference>
<dbReference type="AlphaFoldDB" id="A0A2P1PRX1"/>
<reference evidence="1 2" key="1">
    <citation type="submission" date="2018-03" db="EMBL/GenBank/DDBJ databases">
        <title>Ahniella affigens gen. nov., sp. nov., a gammaproteobacterium isolated from sandy soil near a stream.</title>
        <authorList>
            <person name="Ko Y."/>
            <person name="Kim J.-H."/>
        </authorList>
    </citation>
    <scope>NUCLEOTIDE SEQUENCE [LARGE SCALE GENOMIC DNA]</scope>
    <source>
        <strain evidence="1 2">D13</strain>
    </source>
</reference>
<dbReference type="Proteomes" id="UP000241074">
    <property type="component" value="Chromosome"/>
</dbReference>
<accession>A0A2P1PRX1</accession>
<name>A0A2P1PRX1_9GAMM</name>
<keyword evidence="2" id="KW-1185">Reference proteome</keyword>
<proteinExistence type="predicted"/>
<sequence length="59" mass="6295">MAVWLSWFEFDPKDEFGVGLECAEAANSSFPVPAQSVGLVPARQSVGKHVGARAESEAM</sequence>
<protein>
    <submittedName>
        <fullName evidence="1">Uncharacterized protein</fullName>
    </submittedName>
</protein>
<organism evidence="1 2">
    <name type="scientific">Ahniella affigens</name>
    <dbReference type="NCBI Taxonomy" id="2021234"/>
    <lineage>
        <taxon>Bacteria</taxon>
        <taxon>Pseudomonadati</taxon>
        <taxon>Pseudomonadota</taxon>
        <taxon>Gammaproteobacteria</taxon>
        <taxon>Lysobacterales</taxon>
        <taxon>Rhodanobacteraceae</taxon>
        <taxon>Ahniella</taxon>
    </lineage>
</organism>
<gene>
    <name evidence="1" type="ORF">C7S18_10460</name>
</gene>
<evidence type="ECO:0000313" key="1">
    <source>
        <dbReference type="EMBL" id="AVP97593.1"/>
    </source>
</evidence>
<reference evidence="1 2" key="2">
    <citation type="submission" date="2018-03" db="EMBL/GenBank/DDBJ databases">
        <authorList>
            <person name="Keele B.F."/>
        </authorList>
    </citation>
    <scope>NUCLEOTIDE SEQUENCE [LARGE SCALE GENOMIC DNA]</scope>
    <source>
        <strain evidence="1 2">D13</strain>
    </source>
</reference>